<dbReference type="AlphaFoldDB" id="A0A0A2VPX3"/>
<evidence type="ECO:0000256" key="1">
    <source>
        <dbReference type="SAM" id="MobiDB-lite"/>
    </source>
</evidence>
<sequence>MPTKLVKVRRGLGSGRSSLKSTTKTSTESLHVENTSPFKEPSSPQKQKQQQQPQQKNAATLTSDQARAMVLDAFRSASSRLHVQNGKGILGSIAPPHNETVTKGAASGPQSPELVDITTARPSDAGEKAPRRRQVHVAEAQKATRGLYLYLPGLGFKYQDDDNELGQ</sequence>
<reference evidence="2 3" key="1">
    <citation type="submission" date="2012-10" db="EMBL/GenBank/DDBJ databases">
        <title>Genome sequencing and analysis of entomopathogenic fungi Beauveria bassiana D1-5.</title>
        <authorList>
            <person name="Li Q."/>
            <person name="Wang L."/>
            <person name="Zhang Z."/>
            <person name="Wang Q."/>
            <person name="Ren J."/>
            <person name="Wang M."/>
            <person name="Xu W."/>
            <person name="Wang J."/>
            <person name="Lu Y."/>
            <person name="Du Q."/>
            <person name="Sun Z."/>
        </authorList>
    </citation>
    <scope>NUCLEOTIDE SEQUENCE [LARGE SCALE GENOMIC DNA]</scope>
    <source>
        <strain evidence="2 3">D1-5</strain>
    </source>
</reference>
<feature type="region of interest" description="Disordered" evidence="1">
    <location>
        <begin position="1"/>
        <end position="62"/>
    </location>
</feature>
<gene>
    <name evidence="2" type="ORF">BBAD15_g11907</name>
</gene>
<feature type="compositionally biased region" description="Low complexity" evidence="1">
    <location>
        <begin position="15"/>
        <end position="26"/>
    </location>
</feature>
<feature type="compositionally biased region" description="Polar residues" evidence="1">
    <location>
        <begin position="27"/>
        <end position="37"/>
    </location>
</feature>
<name>A0A0A2VPX3_BEABA</name>
<organism evidence="2 3">
    <name type="scientific">Beauveria bassiana D1-5</name>
    <dbReference type="NCBI Taxonomy" id="1245745"/>
    <lineage>
        <taxon>Eukaryota</taxon>
        <taxon>Fungi</taxon>
        <taxon>Dikarya</taxon>
        <taxon>Ascomycota</taxon>
        <taxon>Pezizomycotina</taxon>
        <taxon>Sordariomycetes</taxon>
        <taxon>Hypocreomycetidae</taxon>
        <taxon>Hypocreales</taxon>
        <taxon>Cordycipitaceae</taxon>
        <taxon>Beauveria</taxon>
    </lineage>
</organism>
<dbReference type="HOGENOM" id="CLU_1594221_0_0_1"/>
<comment type="caution">
    <text evidence="2">The sequence shown here is derived from an EMBL/GenBank/DDBJ whole genome shotgun (WGS) entry which is preliminary data.</text>
</comment>
<protein>
    <submittedName>
        <fullName evidence="2">Uncharacterized protein</fullName>
    </submittedName>
</protein>
<proteinExistence type="predicted"/>
<dbReference type="OrthoDB" id="4869312at2759"/>
<dbReference type="Proteomes" id="UP000030106">
    <property type="component" value="Unassembled WGS sequence"/>
</dbReference>
<dbReference type="EMBL" id="ANFO01001346">
    <property type="protein sequence ID" value="KGQ02874.1"/>
    <property type="molecule type" value="Genomic_DNA"/>
</dbReference>
<feature type="compositionally biased region" description="Basic residues" evidence="1">
    <location>
        <begin position="1"/>
        <end position="10"/>
    </location>
</feature>
<evidence type="ECO:0000313" key="3">
    <source>
        <dbReference type="Proteomes" id="UP000030106"/>
    </source>
</evidence>
<evidence type="ECO:0000313" key="2">
    <source>
        <dbReference type="EMBL" id="KGQ02874.1"/>
    </source>
</evidence>
<feature type="region of interest" description="Disordered" evidence="1">
    <location>
        <begin position="88"/>
        <end position="136"/>
    </location>
</feature>
<feature type="compositionally biased region" description="Low complexity" evidence="1">
    <location>
        <begin position="41"/>
        <end position="56"/>
    </location>
</feature>
<accession>A0A0A2VPX3</accession>